<proteinExistence type="predicted"/>
<evidence type="ECO:0000313" key="1">
    <source>
        <dbReference type="Proteomes" id="UP000095286"/>
    </source>
</evidence>
<dbReference type="Proteomes" id="UP000095286">
    <property type="component" value="Unplaced"/>
</dbReference>
<evidence type="ECO:0000313" key="2">
    <source>
        <dbReference type="WBParaSite" id="RSKR_0000308675.1"/>
    </source>
</evidence>
<dbReference type="WBParaSite" id="RSKR_0000308675.1">
    <property type="protein sequence ID" value="RSKR_0000308675.1"/>
    <property type="gene ID" value="RSKR_0000308675"/>
</dbReference>
<name>A0AC35TPX0_9BILA</name>
<protein>
    <submittedName>
        <fullName evidence="2">Uncharacterized protein</fullName>
    </submittedName>
</protein>
<sequence>MDNLPIDVNMIVSRQYWNPLCRRNTRSVGIDFLNLSDEQRAEYNEMKIEFSTKINYKTFVMLYKSIKKITDYVIYESIKVYPDDESKPSDQSNELRYNLERQCKMLATKWEPVRLSYSDYVDSD</sequence>
<accession>A0AC35TPX0</accession>
<reference evidence="2" key="1">
    <citation type="submission" date="2016-11" db="UniProtKB">
        <authorList>
            <consortium name="WormBaseParasite"/>
        </authorList>
    </citation>
    <scope>IDENTIFICATION</scope>
    <source>
        <strain evidence="2">KR3021</strain>
    </source>
</reference>
<organism evidence="1 2">
    <name type="scientific">Rhabditophanes sp. KR3021</name>
    <dbReference type="NCBI Taxonomy" id="114890"/>
    <lineage>
        <taxon>Eukaryota</taxon>
        <taxon>Metazoa</taxon>
        <taxon>Ecdysozoa</taxon>
        <taxon>Nematoda</taxon>
        <taxon>Chromadorea</taxon>
        <taxon>Rhabditida</taxon>
        <taxon>Tylenchina</taxon>
        <taxon>Panagrolaimomorpha</taxon>
        <taxon>Strongyloidoidea</taxon>
        <taxon>Alloionematidae</taxon>
        <taxon>Rhabditophanes</taxon>
    </lineage>
</organism>